<organism evidence="3 4">
    <name type="scientific">Diaporthe australafricana</name>
    <dbReference type="NCBI Taxonomy" id="127596"/>
    <lineage>
        <taxon>Eukaryota</taxon>
        <taxon>Fungi</taxon>
        <taxon>Dikarya</taxon>
        <taxon>Ascomycota</taxon>
        <taxon>Pezizomycotina</taxon>
        <taxon>Sordariomycetes</taxon>
        <taxon>Sordariomycetidae</taxon>
        <taxon>Diaporthales</taxon>
        <taxon>Diaporthaceae</taxon>
        <taxon>Diaporthe</taxon>
    </lineage>
</organism>
<keyword evidence="4" id="KW-1185">Reference proteome</keyword>
<dbReference type="Proteomes" id="UP001583177">
    <property type="component" value="Unassembled WGS sequence"/>
</dbReference>
<keyword evidence="2" id="KW-1133">Transmembrane helix</keyword>
<accession>A0ABR3Y1T7</accession>
<reference evidence="3 4" key="1">
    <citation type="journal article" date="2024" name="IMA Fungus">
        <title>IMA Genome - F19 : A genome assembly and annotation guide to empower mycologists, including annotated draft genome sequences of Ceratocystis pirilliformis, Diaporthe australafricana, Fusarium ophioides, Paecilomyces lecythidis, and Sporothrix stenoceras.</title>
        <authorList>
            <person name="Aylward J."/>
            <person name="Wilson A.M."/>
            <person name="Visagie C.M."/>
            <person name="Spraker J."/>
            <person name="Barnes I."/>
            <person name="Buitendag C."/>
            <person name="Ceriani C."/>
            <person name="Del Mar Angel L."/>
            <person name="du Plessis D."/>
            <person name="Fuchs T."/>
            <person name="Gasser K."/>
            <person name="Kramer D."/>
            <person name="Li W."/>
            <person name="Munsamy K."/>
            <person name="Piso A."/>
            <person name="Price J.L."/>
            <person name="Sonnekus B."/>
            <person name="Thomas C."/>
            <person name="van der Nest A."/>
            <person name="van Dijk A."/>
            <person name="van Heerden A."/>
            <person name="van Vuuren N."/>
            <person name="Yilmaz N."/>
            <person name="Duong T.A."/>
            <person name="van der Merwe N.A."/>
            <person name="Wingfield M.J."/>
            <person name="Wingfield B.D."/>
        </authorList>
    </citation>
    <scope>NUCLEOTIDE SEQUENCE [LARGE SCALE GENOMIC DNA]</scope>
    <source>
        <strain evidence="3 4">CMW 18300</strain>
    </source>
</reference>
<evidence type="ECO:0000256" key="2">
    <source>
        <dbReference type="SAM" id="Phobius"/>
    </source>
</evidence>
<evidence type="ECO:0000256" key="1">
    <source>
        <dbReference type="SAM" id="MobiDB-lite"/>
    </source>
</evidence>
<dbReference type="EMBL" id="JAWRVE010000004">
    <property type="protein sequence ID" value="KAL1882189.1"/>
    <property type="molecule type" value="Genomic_DNA"/>
</dbReference>
<evidence type="ECO:0000313" key="4">
    <source>
        <dbReference type="Proteomes" id="UP001583177"/>
    </source>
</evidence>
<keyword evidence="2" id="KW-0812">Transmembrane</keyword>
<feature type="compositionally biased region" description="Pro residues" evidence="1">
    <location>
        <begin position="376"/>
        <end position="385"/>
    </location>
</feature>
<feature type="region of interest" description="Disordered" evidence="1">
    <location>
        <begin position="336"/>
        <end position="392"/>
    </location>
</feature>
<sequence>MLDEVMELLRRLMSILIAILDILYILGYFVLAAIIYSTGAVVIFLGWCAFCALLNSVAEHVPIKRYIDRRLQDEFLRKVKNMGYEELNMRARLINVGEDIKMRNEANNNMLVEICDAEKFIMRKVRYYEPEFSTDRYEVQPVIPGMFIPPHQVPAAPSPFAVVRWWFSQSHETHRLECSIAGFSAQLEENRNRLRSLDGEHASLKLCLSQILAKTRQVRHKPNLPNYEQMYRNFEEALETMKNLRHETPLPQWTTVSQEVAPSYPEWLVPPKRLRWWEWGLLAPGQSPPQVTSLPNVDNWFASAPAPTPIPNQPPLASCVVPASVPVPSLPPLFGPPPPATIPAGPTTPTTPPAAPIKSLSLAERLRDPAGVRARPPSPPPPPSPRSYRSRF</sequence>
<evidence type="ECO:0000313" key="3">
    <source>
        <dbReference type="EMBL" id="KAL1882189.1"/>
    </source>
</evidence>
<proteinExistence type="predicted"/>
<gene>
    <name evidence="3" type="ORF">Daus18300_000675</name>
</gene>
<feature type="transmembrane region" description="Helical" evidence="2">
    <location>
        <begin position="12"/>
        <end position="35"/>
    </location>
</feature>
<feature type="transmembrane region" description="Helical" evidence="2">
    <location>
        <begin position="41"/>
        <end position="61"/>
    </location>
</feature>
<name>A0ABR3Y1T7_9PEZI</name>
<keyword evidence="2" id="KW-0472">Membrane</keyword>
<protein>
    <submittedName>
        <fullName evidence="3">Uncharacterized protein</fullName>
    </submittedName>
</protein>
<comment type="caution">
    <text evidence="3">The sequence shown here is derived from an EMBL/GenBank/DDBJ whole genome shotgun (WGS) entry which is preliminary data.</text>
</comment>